<evidence type="ECO:0000313" key="3">
    <source>
        <dbReference type="EMBL" id="PVU93749.1"/>
    </source>
</evidence>
<keyword evidence="4" id="KW-1185">Reference proteome</keyword>
<proteinExistence type="inferred from homology"/>
<name>A0A2T9YN58_9FUNG</name>
<comment type="function">
    <text evidence="2">Component of the 26S proteasome, a multiprotein complex involved in the ATP-dependent degradation of ubiquitinated proteins.</text>
</comment>
<dbReference type="PANTHER" id="PTHR16771:SF0">
    <property type="entry name" value="26S PROTEASOME COMPLEX SUBUNIT SEM1"/>
    <property type="match status" value="1"/>
</dbReference>
<evidence type="ECO:0000256" key="2">
    <source>
        <dbReference type="RuleBase" id="RU369057"/>
    </source>
</evidence>
<keyword evidence="2" id="KW-0647">Proteasome</keyword>
<comment type="caution">
    <text evidence="3">The sequence shown here is derived from an EMBL/GenBank/DDBJ whole genome shotgun (WGS) entry which is preliminary data.</text>
</comment>
<dbReference type="InterPro" id="IPR007834">
    <property type="entry name" value="DSS1_SEM1"/>
</dbReference>
<dbReference type="SMART" id="SM01385">
    <property type="entry name" value="DSS1_SEM1"/>
    <property type="match status" value="1"/>
</dbReference>
<dbReference type="AlphaFoldDB" id="A0A2T9YN58"/>
<reference evidence="3 4" key="1">
    <citation type="journal article" date="2018" name="MBio">
        <title>Comparative Genomics Reveals the Core Gene Toolbox for the Fungus-Insect Symbiosis.</title>
        <authorList>
            <person name="Wang Y."/>
            <person name="Stata M."/>
            <person name="Wang W."/>
            <person name="Stajich J.E."/>
            <person name="White M.M."/>
            <person name="Moncalvo J.M."/>
        </authorList>
    </citation>
    <scope>NUCLEOTIDE SEQUENCE [LARGE SCALE GENOMIC DNA]</scope>
    <source>
        <strain evidence="3 4">SWE-8-4</strain>
    </source>
</reference>
<dbReference type="GO" id="GO:0008541">
    <property type="term" value="C:proteasome regulatory particle, lid subcomplex"/>
    <property type="evidence" value="ECO:0007669"/>
    <property type="project" value="UniProtKB-UniRule"/>
</dbReference>
<dbReference type="Pfam" id="PF05160">
    <property type="entry name" value="DSS1_SEM1"/>
    <property type="match status" value="1"/>
</dbReference>
<accession>A0A2T9YN58</accession>
<dbReference type="GO" id="GO:0005634">
    <property type="term" value="C:nucleus"/>
    <property type="evidence" value="ECO:0007669"/>
    <property type="project" value="UniProtKB-SubCell"/>
</dbReference>
<dbReference type="GO" id="GO:0043248">
    <property type="term" value="P:proteasome assembly"/>
    <property type="evidence" value="ECO:0007669"/>
    <property type="project" value="UniProtKB-UniRule"/>
</dbReference>
<dbReference type="STRING" id="133385.A0A2T9YN58"/>
<dbReference type="EMBL" id="MBFR01000117">
    <property type="protein sequence ID" value="PVU93749.1"/>
    <property type="molecule type" value="Genomic_DNA"/>
</dbReference>
<dbReference type="GO" id="GO:0000724">
    <property type="term" value="P:double-strand break repair via homologous recombination"/>
    <property type="evidence" value="ECO:0007669"/>
    <property type="project" value="TreeGrafter"/>
</dbReference>
<sequence length="76" mass="9071">MEVDSQNLAVETILNNFEEDIEFEEFDVEEWSEDEKDKQDLNLWDEDWDDDDLEDDFSLQLRAELNKVAQPQAMSL</sequence>
<evidence type="ECO:0000313" key="4">
    <source>
        <dbReference type="Proteomes" id="UP000245383"/>
    </source>
</evidence>
<protein>
    <recommendedName>
        <fullName evidence="2">26S proteasome complex subunit SEM1</fullName>
    </recommendedName>
</protein>
<organism evidence="3 4">
    <name type="scientific">Smittium simulii</name>
    <dbReference type="NCBI Taxonomy" id="133385"/>
    <lineage>
        <taxon>Eukaryota</taxon>
        <taxon>Fungi</taxon>
        <taxon>Fungi incertae sedis</taxon>
        <taxon>Zoopagomycota</taxon>
        <taxon>Kickxellomycotina</taxon>
        <taxon>Harpellomycetes</taxon>
        <taxon>Harpellales</taxon>
        <taxon>Legeriomycetaceae</taxon>
        <taxon>Smittium</taxon>
    </lineage>
</organism>
<dbReference type="PANTHER" id="PTHR16771">
    <property type="entry name" value="26 PROTEASOME COMPLEX SUBUNIT DSS1"/>
    <property type="match status" value="1"/>
</dbReference>
<keyword evidence="2" id="KW-0539">Nucleus</keyword>
<dbReference type="Proteomes" id="UP000245383">
    <property type="component" value="Unassembled WGS sequence"/>
</dbReference>
<gene>
    <name evidence="3" type="ORF">BB561_003068</name>
</gene>
<comment type="subcellular location">
    <subcellularLocation>
        <location evidence="2">Nucleus</location>
    </subcellularLocation>
</comment>
<comment type="similarity">
    <text evidence="1 2">Belongs to the DSS1/SEM1 family.</text>
</comment>
<evidence type="ECO:0000256" key="1">
    <source>
        <dbReference type="ARBA" id="ARBA00034491"/>
    </source>
</evidence>
<dbReference type="GO" id="GO:0006406">
    <property type="term" value="P:mRNA export from nucleus"/>
    <property type="evidence" value="ECO:0007669"/>
    <property type="project" value="UniProtKB-UniRule"/>
</dbReference>